<feature type="compositionally biased region" description="Polar residues" evidence="1">
    <location>
        <begin position="238"/>
        <end position="250"/>
    </location>
</feature>
<reference evidence="3 4" key="1">
    <citation type="journal article" date="2021" name="Sci. Rep.">
        <title>The genome of the diatom Chaetoceros tenuissimus carries an ancient integrated fragment of an extant virus.</title>
        <authorList>
            <person name="Hongo Y."/>
            <person name="Kimura K."/>
            <person name="Takaki Y."/>
            <person name="Yoshida Y."/>
            <person name="Baba S."/>
            <person name="Kobayashi G."/>
            <person name="Nagasaki K."/>
            <person name="Hano T."/>
            <person name="Tomaru Y."/>
        </authorList>
    </citation>
    <scope>NUCLEOTIDE SEQUENCE [LARGE SCALE GENOMIC DNA]</scope>
    <source>
        <strain evidence="3 4">NIES-3715</strain>
    </source>
</reference>
<accession>A0AAD3H1T4</accession>
<dbReference type="InterPro" id="IPR005025">
    <property type="entry name" value="FMN_Rdtase-like_dom"/>
</dbReference>
<feature type="region of interest" description="Disordered" evidence="1">
    <location>
        <begin position="230"/>
        <end position="250"/>
    </location>
</feature>
<dbReference type="PANTHER" id="PTHR30543">
    <property type="entry name" value="CHROMATE REDUCTASE"/>
    <property type="match status" value="1"/>
</dbReference>
<dbReference type="EMBL" id="BLLK01000023">
    <property type="protein sequence ID" value="GFH47447.1"/>
    <property type="molecule type" value="Genomic_DNA"/>
</dbReference>
<organism evidence="3 4">
    <name type="scientific">Chaetoceros tenuissimus</name>
    <dbReference type="NCBI Taxonomy" id="426638"/>
    <lineage>
        <taxon>Eukaryota</taxon>
        <taxon>Sar</taxon>
        <taxon>Stramenopiles</taxon>
        <taxon>Ochrophyta</taxon>
        <taxon>Bacillariophyta</taxon>
        <taxon>Coscinodiscophyceae</taxon>
        <taxon>Chaetocerotophycidae</taxon>
        <taxon>Chaetocerotales</taxon>
        <taxon>Chaetocerotaceae</taxon>
        <taxon>Chaetoceros</taxon>
    </lineage>
</organism>
<dbReference type="InterPro" id="IPR029039">
    <property type="entry name" value="Flavoprotein-like_sf"/>
</dbReference>
<dbReference type="PANTHER" id="PTHR30543:SF21">
    <property type="entry name" value="NAD(P)H-DEPENDENT FMN REDUCTASE LOT6"/>
    <property type="match status" value="1"/>
</dbReference>
<dbReference type="Pfam" id="PF03358">
    <property type="entry name" value="FMN_red"/>
    <property type="match status" value="1"/>
</dbReference>
<evidence type="ECO:0000256" key="1">
    <source>
        <dbReference type="SAM" id="MobiDB-lite"/>
    </source>
</evidence>
<dbReference type="Gene3D" id="3.40.50.360">
    <property type="match status" value="1"/>
</dbReference>
<dbReference type="SUPFAM" id="SSF52218">
    <property type="entry name" value="Flavoproteins"/>
    <property type="match status" value="1"/>
</dbReference>
<dbReference type="GO" id="GO:0010181">
    <property type="term" value="F:FMN binding"/>
    <property type="evidence" value="ECO:0007669"/>
    <property type="project" value="TreeGrafter"/>
</dbReference>
<evidence type="ECO:0000259" key="2">
    <source>
        <dbReference type="Pfam" id="PF03358"/>
    </source>
</evidence>
<dbReference type="InterPro" id="IPR050712">
    <property type="entry name" value="NAD(P)H-dep_reductase"/>
</dbReference>
<dbReference type="AlphaFoldDB" id="A0AAD3H1T4"/>
<evidence type="ECO:0000313" key="3">
    <source>
        <dbReference type="EMBL" id="GFH47447.1"/>
    </source>
</evidence>
<protein>
    <recommendedName>
        <fullName evidence="2">NADPH-dependent FMN reductase-like domain-containing protein</fullName>
    </recommendedName>
</protein>
<dbReference type="Proteomes" id="UP001054902">
    <property type="component" value="Unassembled WGS sequence"/>
</dbReference>
<feature type="domain" description="NADPH-dependent FMN reductase-like" evidence="2">
    <location>
        <begin position="34"/>
        <end position="186"/>
    </location>
</feature>
<proteinExistence type="predicted"/>
<evidence type="ECO:0000313" key="4">
    <source>
        <dbReference type="Proteomes" id="UP001054902"/>
    </source>
</evidence>
<dbReference type="GO" id="GO:0016491">
    <property type="term" value="F:oxidoreductase activity"/>
    <property type="evidence" value="ECO:0007669"/>
    <property type="project" value="InterPro"/>
</dbReference>
<gene>
    <name evidence="3" type="ORF">CTEN210_03922</name>
</gene>
<name>A0AAD3H1T4_9STRA</name>
<comment type="caution">
    <text evidence="3">The sequence shown here is derived from an EMBL/GenBank/DDBJ whole genome shotgun (WGS) entry which is preliminary data.</text>
</comment>
<keyword evidence="4" id="KW-1185">Reference proteome</keyword>
<dbReference type="GO" id="GO:0005829">
    <property type="term" value="C:cytosol"/>
    <property type="evidence" value="ECO:0007669"/>
    <property type="project" value="TreeGrafter"/>
</dbReference>
<sequence>MNLRHTLSKTKVLCSVVAITSTRQFSSSTVSALNICIIAGSTRTSGPPRPILSQRVTSFVKSSLENRGTTHEISIIEARQNLPLLERPHFSYATSQCPKQLQEMHKTLSNADAYIAITPEYNHSPCPGLMNIMNHFGSSTFGFKPSGIVSYSAGQWGGTRAANNLRPFLSELGCLPVSAMAHIPKAAEVLDENGNVINDEDLEQWNSYIDRMISQLEWWGDAAKIHKENVDPLKKSPTFRSNPSQRNAPS</sequence>